<reference evidence="2 3" key="1">
    <citation type="journal article" date="2012" name="Genome Biol.">
        <title>Genome and low-iron response of an oceanic diatom adapted to chronic iron limitation.</title>
        <authorList>
            <person name="Lommer M."/>
            <person name="Specht M."/>
            <person name="Roy A.S."/>
            <person name="Kraemer L."/>
            <person name="Andreson R."/>
            <person name="Gutowska M.A."/>
            <person name="Wolf J."/>
            <person name="Bergner S.V."/>
            <person name="Schilhabel M.B."/>
            <person name="Klostermeier U.C."/>
            <person name="Beiko R.G."/>
            <person name="Rosenstiel P."/>
            <person name="Hippler M."/>
            <person name="Laroche J."/>
        </authorList>
    </citation>
    <scope>NUCLEOTIDE SEQUENCE [LARGE SCALE GENOMIC DNA]</scope>
    <source>
        <strain evidence="2 3">CCMP1005</strain>
    </source>
</reference>
<dbReference type="GO" id="GO:0005929">
    <property type="term" value="C:cilium"/>
    <property type="evidence" value="ECO:0007669"/>
    <property type="project" value="GOC"/>
</dbReference>
<evidence type="ECO:0000313" key="2">
    <source>
        <dbReference type="EMBL" id="EJK47575.1"/>
    </source>
</evidence>
<feature type="region of interest" description="Disordered" evidence="1">
    <location>
        <begin position="1"/>
        <end position="25"/>
    </location>
</feature>
<dbReference type="EMBL" id="AGNL01046829">
    <property type="protein sequence ID" value="EJK47575.1"/>
    <property type="molecule type" value="Genomic_DNA"/>
</dbReference>
<dbReference type="OrthoDB" id="2119217at2759"/>
<evidence type="ECO:0000256" key="1">
    <source>
        <dbReference type="SAM" id="MobiDB-lite"/>
    </source>
</evidence>
<evidence type="ECO:0000313" key="3">
    <source>
        <dbReference type="Proteomes" id="UP000266841"/>
    </source>
</evidence>
<protein>
    <submittedName>
        <fullName evidence="2">Uncharacterized protein</fullName>
    </submittedName>
</protein>
<dbReference type="AlphaFoldDB" id="K0R4N5"/>
<feature type="non-terminal residue" evidence="2">
    <location>
        <position position="1"/>
    </location>
</feature>
<dbReference type="InterPro" id="IPR022088">
    <property type="entry name" value="Intraflagellar_transp_cmplxB"/>
</dbReference>
<organism evidence="2 3">
    <name type="scientific">Thalassiosira oceanica</name>
    <name type="common">Marine diatom</name>
    <dbReference type="NCBI Taxonomy" id="159749"/>
    <lineage>
        <taxon>Eukaryota</taxon>
        <taxon>Sar</taxon>
        <taxon>Stramenopiles</taxon>
        <taxon>Ochrophyta</taxon>
        <taxon>Bacillariophyta</taxon>
        <taxon>Coscinodiscophyceae</taxon>
        <taxon>Thalassiosirophycidae</taxon>
        <taxon>Thalassiosirales</taxon>
        <taxon>Thalassiosiraceae</taxon>
        <taxon>Thalassiosira</taxon>
    </lineage>
</organism>
<name>K0R4N5_THAOC</name>
<gene>
    <name evidence="2" type="ORF">THAOC_33695</name>
</gene>
<dbReference type="GO" id="GO:0042073">
    <property type="term" value="P:intraciliary transport"/>
    <property type="evidence" value="ECO:0007669"/>
    <property type="project" value="InterPro"/>
</dbReference>
<keyword evidence="3" id="KW-1185">Reference proteome</keyword>
<sequence>VLQSWPKEMTDKLDGGNTALPSPDIDLDSREYGKALCSLLDIPFGENEGLLDSIHIMMMAYSALTEYPKGAEEGLGCGSSLPKLRTVEVETKSAARSQLS</sequence>
<proteinExistence type="predicted"/>
<accession>K0R4N5</accession>
<dbReference type="Pfam" id="PF12317">
    <property type="entry name" value="IFT46_B_C"/>
    <property type="match status" value="1"/>
</dbReference>
<comment type="caution">
    <text evidence="2">The sequence shown here is derived from an EMBL/GenBank/DDBJ whole genome shotgun (WGS) entry which is preliminary data.</text>
</comment>
<dbReference type="Proteomes" id="UP000266841">
    <property type="component" value="Unassembled WGS sequence"/>
</dbReference>